<reference evidence="2 3" key="1">
    <citation type="submission" date="2011-02" db="EMBL/GenBank/DDBJ databases">
        <title>The Genome Sequence of Sphaeroforma arctica JP610.</title>
        <authorList>
            <consortium name="The Broad Institute Genome Sequencing Platform"/>
            <person name="Russ C."/>
            <person name="Cuomo C."/>
            <person name="Young S.K."/>
            <person name="Zeng Q."/>
            <person name="Gargeya S."/>
            <person name="Alvarado L."/>
            <person name="Berlin A."/>
            <person name="Chapman S.B."/>
            <person name="Chen Z."/>
            <person name="Freedman E."/>
            <person name="Gellesch M."/>
            <person name="Goldberg J."/>
            <person name="Griggs A."/>
            <person name="Gujja S."/>
            <person name="Heilman E."/>
            <person name="Heiman D."/>
            <person name="Howarth C."/>
            <person name="Mehta T."/>
            <person name="Neiman D."/>
            <person name="Pearson M."/>
            <person name="Roberts A."/>
            <person name="Saif S."/>
            <person name="Shea T."/>
            <person name="Shenoy N."/>
            <person name="Sisk P."/>
            <person name="Stolte C."/>
            <person name="Sykes S."/>
            <person name="White J."/>
            <person name="Yandava C."/>
            <person name="Burger G."/>
            <person name="Gray M.W."/>
            <person name="Holland P.W.H."/>
            <person name="King N."/>
            <person name="Lang F.B.F."/>
            <person name="Roger A.J."/>
            <person name="Ruiz-Trillo I."/>
            <person name="Haas B."/>
            <person name="Nusbaum C."/>
            <person name="Birren B."/>
        </authorList>
    </citation>
    <scope>NUCLEOTIDE SEQUENCE [LARGE SCALE GENOMIC DNA]</scope>
    <source>
        <strain evidence="2 3">JP610</strain>
    </source>
</reference>
<organism evidence="2 3">
    <name type="scientific">Sphaeroforma arctica JP610</name>
    <dbReference type="NCBI Taxonomy" id="667725"/>
    <lineage>
        <taxon>Eukaryota</taxon>
        <taxon>Ichthyosporea</taxon>
        <taxon>Ichthyophonida</taxon>
        <taxon>Sphaeroforma</taxon>
    </lineage>
</organism>
<feature type="compositionally biased region" description="Polar residues" evidence="1">
    <location>
        <begin position="12"/>
        <end position="21"/>
    </location>
</feature>
<evidence type="ECO:0000256" key="1">
    <source>
        <dbReference type="SAM" id="MobiDB-lite"/>
    </source>
</evidence>
<proteinExistence type="predicted"/>
<dbReference type="GeneID" id="25901606"/>
<dbReference type="AlphaFoldDB" id="A0A0L0GES3"/>
<keyword evidence="3" id="KW-1185">Reference proteome</keyword>
<feature type="compositionally biased region" description="Basic residues" evidence="1">
    <location>
        <begin position="24"/>
        <end position="36"/>
    </location>
</feature>
<dbReference type="Proteomes" id="UP000054560">
    <property type="component" value="Unassembled WGS sequence"/>
</dbReference>
<evidence type="ECO:0000313" key="2">
    <source>
        <dbReference type="EMBL" id="KNC86768.1"/>
    </source>
</evidence>
<gene>
    <name evidence="2" type="ORF">SARC_01102</name>
</gene>
<dbReference type="RefSeq" id="XP_014160670.1">
    <property type="nucleotide sequence ID" value="XM_014305195.1"/>
</dbReference>
<feature type="region of interest" description="Disordered" evidence="1">
    <location>
        <begin position="1"/>
        <end position="83"/>
    </location>
</feature>
<accession>A0A0L0GES3</accession>
<evidence type="ECO:0000313" key="3">
    <source>
        <dbReference type="Proteomes" id="UP000054560"/>
    </source>
</evidence>
<protein>
    <submittedName>
        <fullName evidence="2">Uncharacterized protein</fullName>
    </submittedName>
</protein>
<dbReference type="EMBL" id="KQ241637">
    <property type="protein sequence ID" value="KNC86768.1"/>
    <property type="molecule type" value="Genomic_DNA"/>
</dbReference>
<name>A0A0L0GES3_9EUKA</name>
<sequence length="135" mass="15322">MSSTDDHPARGNSVTGSNNPRLSPVKRKYQRRRHYRRGEGRDQGSPQQLAKLMAKQQSLSDNPMGLKGRPSYKRRRLSNSVNNPEFRIRGLGQHHVLGYESPVSDDPATLTDTPSIQEFAREELLVKKNPLMKNT</sequence>